<sequence>MSGDKRSNKHKKSKKRWIKYVLAVILALLIGGGVYAYSIYDNAKQTVQEKIHQPVQSIETNVGKKKMKEEKPLNILLLGVDERANDSGRSDALMVLSLHPEDNSMQIVSIPRDTRTEIIGNNTVDKINHAYAFGGADMSIATVENLLDIELDYYVEMNMQGLSAMVDAVGGITVQNELEWEDTGYYEKGFLYKKGELDLNGEQTMGFVRMRYQDPDGDFGRTKRQRKVIQALIDKGSSFRSANKINGMIDVLGNNMSTNLDFEDMQNLLFNYRETTQNVNNYQLKGKGTLIANESGQDIYYMIVSDDEINKVHNMLVKEN</sequence>
<feature type="domain" description="Cell envelope-related transcriptional attenuator" evidence="5">
    <location>
        <begin position="89"/>
        <end position="236"/>
    </location>
</feature>
<evidence type="ECO:0000313" key="6">
    <source>
        <dbReference type="EMBL" id="MDC3423173.1"/>
    </source>
</evidence>
<evidence type="ECO:0000313" key="7">
    <source>
        <dbReference type="Proteomes" id="UP001145050"/>
    </source>
</evidence>
<evidence type="ECO:0000256" key="3">
    <source>
        <dbReference type="ARBA" id="ARBA00022968"/>
    </source>
</evidence>
<keyword evidence="4" id="KW-0472">Membrane</keyword>
<keyword evidence="7" id="KW-1185">Reference proteome</keyword>
<evidence type="ECO:0000256" key="4">
    <source>
        <dbReference type="ARBA" id="ARBA00022989"/>
    </source>
</evidence>
<keyword evidence="2" id="KW-0812">Transmembrane</keyword>
<evidence type="ECO:0000256" key="2">
    <source>
        <dbReference type="ARBA" id="ARBA00022692"/>
    </source>
</evidence>
<dbReference type="InterPro" id="IPR050922">
    <property type="entry name" value="LytR/CpsA/Psr_CW_biosynth"/>
</dbReference>
<proteinExistence type="inferred from homology"/>
<evidence type="ECO:0000259" key="5">
    <source>
        <dbReference type="Pfam" id="PF03816"/>
    </source>
</evidence>
<comment type="similarity">
    <text evidence="1">Belongs to the LytR/CpsA/Psr (LCP) family.</text>
</comment>
<gene>
    <name evidence="6" type="ORF">NC797_01455</name>
</gene>
<comment type="caution">
    <text evidence="6">The sequence shown here is derived from an EMBL/GenBank/DDBJ whole genome shotgun (WGS) entry which is preliminary data.</text>
</comment>
<dbReference type="EMBL" id="JAMQKB010000001">
    <property type="protein sequence ID" value="MDC3423173.1"/>
    <property type="molecule type" value="Genomic_DNA"/>
</dbReference>
<dbReference type="AlphaFoldDB" id="A0A9X4AM53"/>
<organism evidence="6 7">
    <name type="scientific">Terrihalobacillus insolitus</name>
    <dbReference type="NCBI Taxonomy" id="2950438"/>
    <lineage>
        <taxon>Bacteria</taxon>
        <taxon>Bacillati</taxon>
        <taxon>Bacillota</taxon>
        <taxon>Bacilli</taxon>
        <taxon>Bacillales</taxon>
        <taxon>Bacillaceae</taxon>
        <taxon>Terrihalobacillus</taxon>
    </lineage>
</organism>
<dbReference type="GO" id="GO:0071555">
    <property type="term" value="P:cell wall organization"/>
    <property type="evidence" value="ECO:0007669"/>
    <property type="project" value="UniProtKB-KW"/>
</dbReference>
<name>A0A9X4AM53_9BACI</name>
<dbReference type="PANTHER" id="PTHR33392">
    <property type="entry name" value="POLYISOPRENYL-TEICHOIC ACID--PEPTIDOGLYCAN TEICHOIC ACID TRANSFERASE TAGU"/>
    <property type="match status" value="1"/>
</dbReference>
<keyword evidence="4" id="KW-1133">Transmembrane helix</keyword>
<reference evidence="6" key="1">
    <citation type="submission" date="2022-06" db="EMBL/GenBank/DDBJ databases">
        <title>Aquibacillus sp. a new bacterium isolated from soil saline samples.</title>
        <authorList>
            <person name="Galisteo C."/>
            <person name="De La Haba R."/>
            <person name="Sanchez-Porro C."/>
            <person name="Ventosa A."/>
        </authorList>
    </citation>
    <scope>NUCLEOTIDE SEQUENCE</scope>
    <source>
        <strain evidence="6">3ASR75-11</strain>
    </source>
</reference>
<dbReference type="PANTHER" id="PTHR33392:SF6">
    <property type="entry name" value="POLYISOPRENYL-TEICHOIC ACID--PEPTIDOGLYCAN TEICHOIC ACID TRANSFERASE TAGU"/>
    <property type="match status" value="1"/>
</dbReference>
<evidence type="ECO:0000256" key="1">
    <source>
        <dbReference type="ARBA" id="ARBA00006068"/>
    </source>
</evidence>
<keyword evidence="3" id="KW-0735">Signal-anchor</keyword>
<dbReference type="Gene3D" id="3.40.630.190">
    <property type="entry name" value="LCP protein"/>
    <property type="match status" value="1"/>
</dbReference>
<dbReference type="Proteomes" id="UP001145050">
    <property type="component" value="Unassembled WGS sequence"/>
</dbReference>
<dbReference type="Pfam" id="PF03816">
    <property type="entry name" value="LytR_cpsA_psr"/>
    <property type="match status" value="1"/>
</dbReference>
<protein>
    <submittedName>
        <fullName evidence="6">LCP family protein</fullName>
    </submittedName>
</protein>
<accession>A0A9X4AM53</accession>
<dbReference type="RefSeq" id="WP_272434834.1">
    <property type="nucleotide sequence ID" value="NZ_JAMQKB010000001.1"/>
</dbReference>
<dbReference type="NCBIfam" id="TIGR00350">
    <property type="entry name" value="lytR_cpsA_psr"/>
    <property type="match status" value="1"/>
</dbReference>
<dbReference type="InterPro" id="IPR004474">
    <property type="entry name" value="LytR_CpsA_psr"/>
</dbReference>